<evidence type="ECO:0000313" key="3">
    <source>
        <dbReference type="Proteomes" id="UP000022611"/>
    </source>
</evidence>
<dbReference type="HOGENOM" id="CLU_813407_0_0_6"/>
<sequence length="353" mass="40519">MLYLSIFLAALLCGFFSLVRDERNMIIFSRTVFAILLLYLVMFAGLRAPDVAPDYFNYIDWLYRVGKSPESIFEEFKDPGFLLTFSFINWLGLPDFVFFSFIAFISLQAKAIFSNVVFRGCFSYFLFFLIFSRFYIVHDMVQVRVGAAIALASCGIMFFYTGQKTKGLIFYFLALSFHFSVMVFLPCFVFVMLGFRYFGRASIAVLLGSAFALSTLISGFTDSLSEFSRLAPYLNGEYHTAALSLFSFYFLVRFTLVVTVLIIFYERLTEVERFVLCMSVVGLALQVLLSWNDSFSLRAAEVFGFFDMACFAMLMRLFNYRSRIIYSLMLVGIAAVFYVSSLKMVEDYHSVLS</sequence>
<dbReference type="PATRIC" id="fig|1042209.11.peg.1628"/>
<protein>
    <recommendedName>
        <fullName evidence="4">EpsG family protein</fullName>
    </recommendedName>
</protein>
<name>A0A010SRX1_PSEFL</name>
<evidence type="ECO:0000256" key="1">
    <source>
        <dbReference type="SAM" id="Phobius"/>
    </source>
</evidence>
<dbReference type="Pfam" id="PF14897">
    <property type="entry name" value="EpsG"/>
    <property type="match status" value="1"/>
</dbReference>
<feature type="transmembrane region" description="Helical" evidence="1">
    <location>
        <begin position="241"/>
        <end position="265"/>
    </location>
</feature>
<feature type="transmembrane region" description="Helical" evidence="1">
    <location>
        <begin position="297"/>
        <end position="318"/>
    </location>
</feature>
<dbReference type="InterPro" id="IPR049458">
    <property type="entry name" value="EpsG-like"/>
</dbReference>
<feature type="transmembrane region" description="Helical" evidence="1">
    <location>
        <begin position="203"/>
        <end position="221"/>
    </location>
</feature>
<feature type="transmembrane region" description="Helical" evidence="1">
    <location>
        <begin position="274"/>
        <end position="291"/>
    </location>
</feature>
<accession>A0A010SRX1</accession>
<feature type="transmembrane region" description="Helical" evidence="1">
    <location>
        <begin position="27"/>
        <end position="46"/>
    </location>
</feature>
<gene>
    <name evidence="2" type="ORF">HK44_025340</name>
</gene>
<comment type="caution">
    <text evidence="2">The sequence shown here is derived from an EMBL/GenBank/DDBJ whole genome shotgun (WGS) entry which is preliminary data.</text>
</comment>
<organism evidence="2 3">
    <name type="scientific">Pseudomonas fluorescens HK44</name>
    <dbReference type="NCBI Taxonomy" id="1042209"/>
    <lineage>
        <taxon>Bacteria</taxon>
        <taxon>Pseudomonadati</taxon>
        <taxon>Pseudomonadota</taxon>
        <taxon>Gammaproteobacteria</taxon>
        <taxon>Pseudomonadales</taxon>
        <taxon>Pseudomonadaceae</taxon>
        <taxon>Pseudomonas</taxon>
    </lineage>
</organism>
<evidence type="ECO:0000313" key="2">
    <source>
        <dbReference type="EMBL" id="EXF95570.1"/>
    </source>
</evidence>
<reference evidence="2 3" key="1">
    <citation type="journal article" date="2011" name="J. Bacteriol.">
        <title>Draft genome sequence of the polycyclic aromatic hydrocarbon-degrading, genetically engineered bioluminescent bioreporter Pseudomonas fluorescens HK44.</title>
        <authorList>
            <person name="Chauhan A."/>
            <person name="Layton A.C."/>
            <person name="Williams D.E."/>
            <person name="Smartt A.E."/>
            <person name="Ripp S."/>
            <person name="Karpinets T.V."/>
            <person name="Brown S.D."/>
            <person name="Sayler G.S."/>
        </authorList>
    </citation>
    <scope>NUCLEOTIDE SEQUENCE [LARGE SCALE GENOMIC DNA]</scope>
    <source>
        <strain evidence="2 3">HK44</strain>
    </source>
</reference>
<evidence type="ECO:0008006" key="4">
    <source>
        <dbReference type="Google" id="ProtNLM"/>
    </source>
</evidence>
<feature type="transmembrane region" description="Helical" evidence="1">
    <location>
        <begin position="111"/>
        <end position="131"/>
    </location>
</feature>
<keyword evidence="1" id="KW-0472">Membrane</keyword>
<dbReference type="Proteomes" id="UP000022611">
    <property type="component" value="Unassembled WGS sequence"/>
</dbReference>
<feature type="transmembrane region" description="Helical" evidence="1">
    <location>
        <begin position="168"/>
        <end position="191"/>
    </location>
</feature>
<feature type="transmembrane region" description="Helical" evidence="1">
    <location>
        <begin position="325"/>
        <end position="345"/>
    </location>
</feature>
<dbReference type="AlphaFoldDB" id="A0A010SRX1"/>
<dbReference type="EMBL" id="AFOY02000007">
    <property type="protein sequence ID" value="EXF95570.1"/>
    <property type="molecule type" value="Genomic_DNA"/>
</dbReference>
<keyword evidence="1" id="KW-0812">Transmembrane</keyword>
<feature type="transmembrane region" description="Helical" evidence="1">
    <location>
        <begin position="81"/>
        <end position="105"/>
    </location>
</feature>
<dbReference type="OrthoDB" id="7022657at2"/>
<proteinExistence type="predicted"/>
<keyword evidence="1" id="KW-1133">Transmembrane helix</keyword>
<dbReference type="RefSeq" id="WP_019692967.1">
    <property type="nucleotide sequence ID" value="NZ_AFOY02000007.1"/>
</dbReference>